<feature type="transmembrane region" description="Helical" evidence="2">
    <location>
        <begin position="41"/>
        <end position="60"/>
    </location>
</feature>
<keyword evidence="2" id="KW-0812">Transmembrane</keyword>
<reference evidence="3" key="1">
    <citation type="submission" date="2021-01" db="EMBL/GenBank/DDBJ databases">
        <title>Whole genome shotgun sequence of Virgisporangium aurantiacum NBRC 16421.</title>
        <authorList>
            <person name="Komaki H."/>
            <person name="Tamura T."/>
        </authorList>
    </citation>
    <scope>NUCLEOTIDE SEQUENCE</scope>
    <source>
        <strain evidence="3">NBRC 16421</strain>
    </source>
</reference>
<evidence type="ECO:0000256" key="1">
    <source>
        <dbReference type="SAM" id="MobiDB-lite"/>
    </source>
</evidence>
<evidence type="ECO:0000256" key="2">
    <source>
        <dbReference type="SAM" id="Phobius"/>
    </source>
</evidence>
<dbReference type="AlphaFoldDB" id="A0A8J3ZGA3"/>
<accession>A0A8J3ZGA3</accession>
<dbReference type="SUPFAM" id="SSF82171">
    <property type="entry name" value="DPP6 N-terminal domain-like"/>
    <property type="match status" value="1"/>
</dbReference>
<dbReference type="Gene3D" id="2.120.10.30">
    <property type="entry name" value="TolB, C-terminal domain"/>
    <property type="match status" value="1"/>
</dbReference>
<dbReference type="EMBL" id="BOPG01000077">
    <property type="protein sequence ID" value="GIJ62362.1"/>
    <property type="molecule type" value="Genomic_DNA"/>
</dbReference>
<protein>
    <submittedName>
        <fullName evidence="3">Uncharacterized protein</fullName>
    </submittedName>
</protein>
<evidence type="ECO:0000313" key="3">
    <source>
        <dbReference type="EMBL" id="GIJ62362.1"/>
    </source>
</evidence>
<feature type="region of interest" description="Disordered" evidence="1">
    <location>
        <begin position="337"/>
        <end position="374"/>
    </location>
</feature>
<comment type="caution">
    <text evidence="3">The sequence shown here is derived from an EMBL/GenBank/DDBJ whole genome shotgun (WGS) entry which is preliminary data.</text>
</comment>
<feature type="compositionally biased region" description="Low complexity" evidence="1">
    <location>
        <begin position="340"/>
        <end position="374"/>
    </location>
</feature>
<proteinExistence type="predicted"/>
<keyword evidence="4" id="KW-1185">Reference proteome</keyword>
<dbReference type="InterPro" id="IPR011042">
    <property type="entry name" value="6-blade_b-propeller_TolB-like"/>
</dbReference>
<dbReference type="Proteomes" id="UP000612585">
    <property type="component" value="Unassembled WGS sequence"/>
</dbReference>
<keyword evidence="2" id="KW-0472">Membrane</keyword>
<evidence type="ECO:0000313" key="4">
    <source>
        <dbReference type="Proteomes" id="UP000612585"/>
    </source>
</evidence>
<sequence length="419" mass="44192">MNTTVREVLRDVISQQSDAVPPVGLVEKVISRYRRRRTIRAASAGVAVVMAAAVAVPVVLDARGTREPTAAAWTGNKVVITSLSGASRPSSPSDPPVDPNVGITWVALLLNPKTGKYDELPQDYMGVVPSPDGRLAVIGASTIRRSRIGVLDRANGQVRWLDVEANMNSRIASWAPDSTRFVLTRDHQAVVVDAATLATTPVAPVPSMFLPMGGSFVWSPSGDRLLGTEGGTVSTAEPFVHLNEYDLTGRYQRTLPVHVRVDSSAQFSPDHDRIALLDYGDPRSTPLTPQARIVDAATGAEELRTVPLPASTYELVAWYDADHLVVAVRDAGDNGPVAVSPKASATASAKSSATASAKSSAKSSQTSSPTASPKAALKIVRIADGRVVHTVDLPGGLDFDNILLAPAAGLPKAARKHAF</sequence>
<keyword evidence="2" id="KW-1133">Transmembrane helix</keyword>
<name>A0A8J3ZGA3_9ACTN</name>
<organism evidence="3 4">
    <name type="scientific">Virgisporangium aurantiacum</name>
    <dbReference type="NCBI Taxonomy" id="175570"/>
    <lineage>
        <taxon>Bacteria</taxon>
        <taxon>Bacillati</taxon>
        <taxon>Actinomycetota</taxon>
        <taxon>Actinomycetes</taxon>
        <taxon>Micromonosporales</taxon>
        <taxon>Micromonosporaceae</taxon>
        <taxon>Virgisporangium</taxon>
    </lineage>
</organism>
<gene>
    <name evidence="3" type="ORF">Vau01_098780</name>
</gene>